<name>A0A5C5ZTS1_9BACT</name>
<keyword evidence="2" id="KW-1185">Reference proteome</keyword>
<evidence type="ECO:0000313" key="2">
    <source>
        <dbReference type="Proteomes" id="UP000316213"/>
    </source>
</evidence>
<proteinExistence type="predicted"/>
<dbReference type="EMBL" id="SJPM01000017">
    <property type="protein sequence ID" value="TWT89553.1"/>
    <property type="molecule type" value="Genomic_DNA"/>
</dbReference>
<sequence length="85" mass="10382">MTFAPQHDYKAYNSAIMKRSQKQDEPNMEEKFRRYADYYNTLFQSRRKLASPIQQNRQELKKEKIETHANLVRIFRSLERIRDGK</sequence>
<evidence type="ECO:0000313" key="1">
    <source>
        <dbReference type="EMBL" id="TWT89553.1"/>
    </source>
</evidence>
<gene>
    <name evidence="1" type="ORF">Pla100_54820</name>
</gene>
<dbReference type="AlphaFoldDB" id="A0A5C5ZTS1"/>
<accession>A0A5C5ZTS1</accession>
<comment type="caution">
    <text evidence="1">The sequence shown here is derived from an EMBL/GenBank/DDBJ whole genome shotgun (WGS) entry which is preliminary data.</text>
</comment>
<dbReference type="Proteomes" id="UP000316213">
    <property type="component" value="Unassembled WGS sequence"/>
</dbReference>
<dbReference type="RefSeq" id="WP_231603627.1">
    <property type="nucleotide sequence ID" value="NZ_SJPM01000017.1"/>
</dbReference>
<protein>
    <submittedName>
        <fullName evidence="1">Uncharacterized protein</fullName>
    </submittedName>
</protein>
<reference evidence="1 2" key="1">
    <citation type="submission" date="2019-02" db="EMBL/GenBank/DDBJ databases">
        <title>Deep-cultivation of Planctomycetes and their phenomic and genomic characterization uncovers novel biology.</title>
        <authorList>
            <person name="Wiegand S."/>
            <person name="Jogler M."/>
            <person name="Boedeker C."/>
            <person name="Pinto D."/>
            <person name="Vollmers J."/>
            <person name="Rivas-Marin E."/>
            <person name="Kohn T."/>
            <person name="Peeters S.H."/>
            <person name="Heuer A."/>
            <person name="Rast P."/>
            <person name="Oberbeckmann S."/>
            <person name="Bunk B."/>
            <person name="Jeske O."/>
            <person name="Meyerdierks A."/>
            <person name="Storesund J.E."/>
            <person name="Kallscheuer N."/>
            <person name="Luecker S."/>
            <person name="Lage O.M."/>
            <person name="Pohl T."/>
            <person name="Merkel B.J."/>
            <person name="Hornburger P."/>
            <person name="Mueller R.-W."/>
            <person name="Bruemmer F."/>
            <person name="Labrenz M."/>
            <person name="Spormann A.M."/>
            <person name="Op Den Camp H."/>
            <person name="Overmann J."/>
            <person name="Amann R."/>
            <person name="Jetten M.S.M."/>
            <person name="Mascher T."/>
            <person name="Medema M.H."/>
            <person name="Devos D.P."/>
            <person name="Kaster A.-K."/>
            <person name="Ovreas L."/>
            <person name="Rohde M."/>
            <person name="Galperin M.Y."/>
            <person name="Jogler C."/>
        </authorList>
    </citation>
    <scope>NUCLEOTIDE SEQUENCE [LARGE SCALE GENOMIC DNA]</scope>
    <source>
        <strain evidence="1 2">Pla100</strain>
    </source>
</reference>
<organism evidence="1 2">
    <name type="scientific">Neorhodopirellula pilleata</name>
    <dbReference type="NCBI Taxonomy" id="2714738"/>
    <lineage>
        <taxon>Bacteria</taxon>
        <taxon>Pseudomonadati</taxon>
        <taxon>Planctomycetota</taxon>
        <taxon>Planctomycetia</taxon>
        <taxon>Pirellulales</taxon>
        <taxon>Pirellulaceae</taxon>
        <taxon>Neorhodopirellula</taxon>
    </lineage>
</organism>